<proteinExistence type="predicted"/>
<reference evidence="1" key="1">
    <citation type="submission" date="2019-04" db="EMBL/GenBank/DDBJ databases">
        <title>Microbes associate with the intestines of laboratory mice.</title>
        <authorList>
            <person name="Navarre W."/>
            <person name="Wong E."/>
            <person name="Huang K.C."/>
            <person name="Tropini C."/>
            <person name="Ng K."/>
            <person name="Yu B."/>
        </authorList>
    </citation>
    <scope>NUCLEOTIDE SEQUENCE</scope>
    <source>
        <strain evidence="1">NM86_A22</strain>
    </source>
</reference>
<sequence>MELKKFMTGFCLVVIVMSAISWFAFNQADSLTFRPEINVFLWAAPAFLVWFAEGKGLNKLCGEYLSLKNINWKQSVVILATTAVWFMLIPVLTIYIAGNILGCDSFGHLNIGILDIFGFSGFDASSLSGYIAAVAVDILLSLVVGSVAGLFSVFSEIAWRGFLPKHIRCSRYVLPVAVGVIWTLWDIPTMAFSEFHLAFFSMLLKNVALSYFLIEVVRKCGSIWVSSAAFGIIVTGMFVPVYTVASTYALTAITAFTALSLWGITLLFCRTDRVEKP</sequence>
<protein>
    <submittedName>
        <fullName evidence="1">Uncharacterized protein</fullName>
    </submittedName>
</protein>
<dbReference type="Proteomes" id="UP000305401">
    <property type="component" value="Unassembled WGS sequence"/>
</dbReference>
<dbReference type="EMBL" id="SSTG01000073">
    <property type="protein sequence ID" value="THG50083.1"/>
    <property type="molecule type" value="Genomic_DNA"/>
</dbReference>
<evidence type="ECO:0000313" key="1">
    <source>
        <dbReference type="EMBL" id="THG50083.1"/>
    </source>
</evidence>
<keyword evidence="2" id="KW-1185">Reference proteome</keyword>
<organism evidence="1 2">
    <name type="scientific">Muribaculum caecicola</name>
    <dbReference type="NCBI Taxonomy" id="3038144"/>
    <lineage>
        <taxon>Bacteria</taxon>
        <taxon>Pseudomonadati</taxon>
        <taxon>Bacteroidota</taxon>
        <taxon>Bacteroidia</taxon>
        <taxon>Bacteroidales</taxon>
        <taxon>Muribaculaceae</taxon>
        <taxon>Muribaculum</taxon>
    </lineage>
</organism>
<name>A0AC61S4X3_9BACT</name>
<gene>
    <name evidence="1" type="ORF">E5990_06700</name>
</gene>
<evidence type="ECO:0000313" key="2">
    <source>
        <dbReference type="Proteomes" id="UP000305401"/>
    </source>
</evidence>
<accession>A0AC61S4X3</accession>
<comment type="caution">
    <text evidence="1">The sequence shown here is derived from an EMBL/GenBank/DDBJ whole genome shotgun (WGS) entry which is preliminary data.</text>
</comment>